<dbReference type="GO" id="GO:0016627">
    <property type="term" value="F:oxidoreductase activity, acting on the CH-CH group of donors"/>
    <property type="evidence" value="ECO:0007669"/>
    <property type="project" value="TreeGrafter"/>
</dbReference>
<dbReference type="RefSeq" id="WP_112258744.1">
    <property type="nucleotide sequence ID" value="NZ_QMIG01000013.1"/>
</dbReference>
<evidence type="ECO:0000313" key="3">
    <source>
        <dbReference type="EMBL" id="RAW13233.1"/>
    </source>
</evidence>
<dbReference type="AlphaFoldDB" id="A0A329QLW1"/>
<dbReference type="SUPFAM" id="SSF50475">
    <property type="entry name" value="FMN-binding split barrel"/>
    <property type="match status" value="1"/>
</dbReference>
<keyword evidence="4" id="KW-1185">Reference proteome</keyword>
<feature type="domain" description="Pyridoxamine 5'-phosphate oxidase N-terminal" evidence="2">
    <location>
        <begin position="45"/>
        <end position="134"/>
    </location>
</feature>
<dbReference type="InterPro" id="IPR012349">
    <property type="entry name" value="Split_barrel_FMN-bd"/>
</dbReference>
<reference evidence="3 4" key="1">
    <citation type="submission" date="2018-06" db="EMBL/GenBank/DDBJ databases">
        <title>Phytoactinopolyspora halophila sp. nov., a novel halophilic actinomycete isolated from a saline soil in China.</title>
        <authorList>
            <person name="Tang S.-K."/>
        </authorList>
    </citation>
    <scope>NUCLEOTIDE SEQUENCE [LARGE SCALE GENOMIC DNA]</scope>
    <source>
        <strain evidence="3 4">YIM 96934</strain>
    </source>
</reference>
<keyword evidence="1" id="KW-0560">Oxidoreductase</keyword>
<evidence type="ECO:0000259" key="2">
    <source>
        <dbReference type="Pfam" id="PF01243"/>
    </source>
</evidence>
<dbReference type="PANTHER" id="PTHR35176:SF4">
    <property type="entry name" value="PYRIDOXAMINE 5'-PHOSPHATE OXIDASE-RELATED FMN-BINDING"/>
    <property type="match status" value="1"/>
</dbReference>
<protein>
    <submittedName>
        <fullName evidence="3">Pyridoxamine 5'-phosphate oxidase family protein</fullName>
    </submittedName>
</protein>
<accession>A0A329QLW1</accession>
<organism evidence="3 4">
    <name type="scientific">Phytoactinopolyspora halophila</name>
    <dbReference type="NCBI Taxonomy" id="1981511"/>
    <lineage>
        <taxon>Bacteria</taxon>
        <taxon>Bacillati</taxon>
        <taxon>Actinomycetota</taxon>
        <taxon>Actinomycetes</taxon>
        <taxon>Jiangellales</taxon>
        <taxon>Jiangellaceae</taxon>
        <taxon>Phytoactinopolyspora</taxon>
    </lineage>
</organism>
<dbReference type="OrthoDB" id="157302at2"/>
<name>A0A329QLW1_9ACTN</name>
<comment type="caution">
    <text evidence="3">The sequence shown here is derived from an EMBL/GenBank/DDBJ whole genome shotgun (WGS) entry which is preliminary data.</text>
</comment>
<dbReference type="GO" id="GO:0070967">
    <property type="term" value="F:coenzyme F420 binding"/>
    <property type="evidence" value="ECO:0007669"/>
    <property type="project" value="TreeGrafter"/>
</dbReference>
<dbReference type="GO" id="GO:0005829">
    <property type="term" value="C:cytosol"/>
    <property type="evidence" value="ECO:0007669"/>
    <property type="project" value="TreeGrafter"/>
</dbReference>
<proteinExistence type="predicted"/>
<dbReference type="Proteomes" id="UP000250462">
    <property type="component" value="Unassembled WGS sequence"/>
</dbReference>
<evidence type="ECO:0000313" key="4">
    <source>
        <dbReference type="Proteomes" id="UP000250462"/>
    </source>
</evidence>
<dbReference type="InterPro" id="IPR011576">
    <property type="entry name" value="Pyridox_Oxase_N"/>
</dbReference>
<dbReference type="EMBL" id="QMIG01000013">
    <property type="protein sequence ID" value="RAW13233.1"/>
    <property type="molecule type" value="Genomic_DNA"/>
</dbReference>
<evidence type="ECO:0000256" key="1">
    <source>
        <dbReference type="ARBA" id="ARBA00023002"/>
    </source>
</evidence>
<dbReference type="Gene3D" id="2.30.110.10">
    <property type="entry name" value="Electron Transport, Fmn-binding Protein, Chain A"/>
    <property type="match status" value="1"/>
</dbReference>
<gene>
    <name evidence="3" type="ORF">DPM12_12910</name>
</gene>
<dbReference type="Pfam" id="PF01243">
    <property type="entry name" value="PNPOx_N"/>
    <property type="match status" value="1"/>
</dbReference>
<dbReference type="InterPro" id="IPR052019">
    <property type="entry name" value="F420H2_bilvrd_red/Heme_oxyg"/>
</dbReference>
<dbReference type="PANTHER" id="PTHR35176">
    <property type="entry name" value="HEME OXYGENASE HI_0854-RELATED"/>
    <property type="match status" value="1"/>
</dbReference>
<sequence>MSDEQRVIEPVSAEPMRTSLSWGDLQQPDSSVSTPMPWTRALSSLTSVPTYWVATVHPDGRPHAVPVLGVVVDGAVHFCANERTRKARNLQGDPRIVVTGSSDDFDLVVEGSITIVTGDDTVRKIASAYDAKYGWRPEVHDGALWADGAPTAGPPPYRVHRVIPHTAFCMPTDDEAVATRWRFRPM</sequence>